<feature type="signal peptide" evidence="2">
    <location>
        <begin position="1"/>
        <end position="24"/>
    </location>
</feature>
<gene>
    <name evidence="5" type="ORF">SOIL9_37230</name>
</gene>
<accession>A0A6P2CYB3</accession>
<dbReference type="EMBL" id="LR593886">
    <property type="protein sequence ID" value="VTR93991.1"/>
    <property type="molecule type" value="Genomic_DNA"/>
</dbReference>
<evidence type="ECO:0000256" key="2">
    <source>
        <dbReference type="SAM" id="SignalP"/>
    </source>
</evidence>
<dbReference type="SUPFAM" id="SSF56300">
    <property type="entry name" value="Metallo-dependent phosphatases"/>
    <property type="match status" value="1"/>
</dbReference>
<dbReference type="GO" id="GO:0046872">
    <property type="term" value="F:metal ion binding"/>
    <property type="evidence" value="ECO:0007669"/>
    <property type="project" value="InterPro"/>
</dbReference>
<dbReference type="CDD" id="cd00063">
    <property type="entry name" value="FN3"/>
    <property type="match status" value="1"/>
</dbReference>
<protein>
    <recommendedName>
        <fullName evidence="7">Calcineurin-like phosphoesterase domain-containing protein</fullName>
    </recommendedName>
</protein>
<dbReference type="PANTHER" id="PTHR22953">
    <property type="entry name" value="ACID PHOSPHATASE RELATED"/>
    <property type="match status" value="1"/>
</dbReference>
<proteinExistence type="predicted"/>
<dbReference type="Gene3D" id="3.60.21.10">
    <property type="match status" value="1"/>
</dbReference>
<evidence type="ECO:0000256" key="1">
    <source>
        <dbReference type="ARBA" id="ARBA00022729"/>
    </source>
</evidence>
<dbReference type="RefSeq" id="WP_162668626.1">
    <property type="nucleotide sequence ID" value="NZ_LR593886.1"/>
</dbReference>
<dbReference type="InterPro" id="IPR006311">
    <property type="entry name" value="TAT_signal"/>
</dbReference>
<organism evidence="5 6">
    <name type="scientific">Gemmata massiliana</name>
    <dbReference type="NCBI Taxonomy" id="1210884"/>
    <lineage>
        <taxon>Bacteria</taxon>
        <taxon>Pseudomonadati</taxon>
        <taxon>Planctomycetota</taxon>
        <taxon>Planctomycetia</taxon>
        <taxon>Gemmatales</taxon>
        <taxon>Gemmataceae</taxon>
        <taxon>Gemmata</taxon>
    </lineage>
</organism>
<dbReference type="Pfam" id="PF16656">
    <property type="entry name" value="Pur_ac_phosph_N"/>
    <property type="match status" value="1"/>
</dbReference>
<feature type="domain" description="Calcineurin-like phosphoesterase" evidence="3">
    <location>
        <begin position="164"/>
        <end position="358"/>
    </location>
</feature>
<evidence type="ECO:0000313" key="5">
    <source>
        <dbReference type="EMBL" id="VTR93991.1"/>
    </source>
</evidence>
<sequence length="446" mass="48214">MSGLSRRALLGASLAGAFAPSVRAAQPQRSALDAPLVGGPDDFAFQPTTLFLTWHRDPTTTMTVQWVGTVGETADTSVYYRPANLGASAHLAIAAGAARVGVWKSQATVTKPYPKTDFKVFRAELTGLVPGTDYEFRIGKSSPVYRFQTMPAKANDAIHFVSGGDCGVNAHAVANNIQAARQNPMFAVVGGDLGYDNGRSVEISLAFLRNYSKHMVGKNGRMIPMITCIGNHEVDGGFGKTREKAPFYYALFDGLFPDTGYNTLDFGDYLSLVLLDTGHTSAIGGDQADWLEKTLKARKDHPNTVVVNHVPAYPSFRKAEVPVDGKEGTGTGVGNRKHWVPLFEKYRVPVVLEHHDHTFKRTKPLIGGLADDNGVLFLGDGSWGRLRAPQAPDKLAYLAASSGDYHLTLHRIQGKERFHLAMDENGRVMDASRTGQRKTGAVAVGG</sequence>
<keyword evidence="6" id="KW-1185">Reference proteome</keyword>
<feature type="domain" description="Purple acid phosphatase N-terminal" evidence="4">
    <location>
        <begin position="47"/>
        <end position="149"/>
    </location>
</feature>
<dbReference type="GO" id="GO:0003993">
    <property type="term" value="F:acid phosphatase activity"/>
    <property type="evidence" value="ECO:0007669"/>
    <property type="project" value="InterPro"/>
</dbReference>
<dbReference type="SUPFAM" id="SSF49363">
    <property type="entry name" value="Purple acid phosphatase, N-terminal domain"/>
    <property type="match status" value="1"/>
</dbReference>
<evidence type="ECO:0008006" key="7">
    <source>
        <dbReference type="Google" id="ProtNLM"/>
    </source>
</evidence>
<evidence type="ECO:0000259" key="3">
    <source>
        <dbReference type="Pfam" id="PF00149"/>
    </source>
</evidence>
<evidence type="ECO:0000259" key="4">
    <source>
        <dbReference type="Pfam" id="PF16656"/>
    </source>
</evidence>
<feature type="chain" id="PRO_5027052264" description="Calcineurin-like phosphoesterase domain-containing protein" evidence="2">
    <location>
        <begin position="25"/>
        <end position="446"/>
    </location>
</feature>
<dbReference type="InterPro" id="IPR008963">
    <property type="entry name" value="Purple_acid_Pase-like_N"/>
</dbReference>
<dbReference type="PANTHER" id="PTHR22953:SF153">
    <property type="entry name" value="PURPLE ACID PHOSPHATASE"/>
    <property type="match status" value="1"/>
</dbReference>
<reference evidence="5 6" key="1">
    <citation type="submission" date="2019-05" db="EMBL/GenBank/DDBJ databases">
        <authorList>
            <consortium name="Science for Life Laboratories"/>
        </authorList>
    </citation>
    <scope>NUCLEOTIDE SEQUENCE [LARGE SCALE GENOMIC DNA]</scope>
    <source>
        <strain evidence="5">Soil9</strain>
    </source>
</reference>
<dbReference type="InterPro" id="IPR039331">
    <property type="entry name" value="PAPs-like"/>
</dbReference>
<dbReference type="InterPro" id="IPR004843">
    <property type="entry name" value="Calcineurin-like_PHP"/>
</dbReference>
<dbReference type="Proteomes" id="UP000464178">
    <property type="component" value="Chromosome"/>
</dbReference>
<dbReference type="PROSITE" id="PS51318">
    <property type="entry name" value="TAT"/>
    <property type="match status" value="1"/>
</dbReference>
<dbReference type="AlphaFoldDB" id="A0A6P2CYB3"/>
<dbReference type="InterPro" id="IPR015914">
    <property type="entry name" value="PAPs_N"/>
</dbReference>
<dbReference type="KEGG" id="gms:SOIL9_37230"/>
<dbReference type="Gene3D" id="2.60.40.380">
    <property type="entry name" value="Purple acid phosphatase-like, N-terminal"/>
    <property type="match status" value="1"/>
</dbReference>
<dbReference type="InterPro" id="IPR003961">
    <property type="entry name" value="FN3_dom"/>
</dbReference>
<dbReference type="InterPro" id="IPR029052">
    <property type="entry name" value="Metallo-depent_PP-like"/>
</dbReference>
<dbReference type="Pfam" id="PF00149">
    <property type="entry name" value="Metallophos"/>
    <property type="match status" value="1"/>
</dbReference>
<evidence type="ECO:0000313" key="6">
    <source>
        <dbReference type="Proteomes" id="UP000464178"/>
    </source>
</evidence>
<name>A0A6P2CYB3_9BACT</name>
<keyword evidence="1 2" id="KW-0732">Signal</keyword>